<feature type="region of interest" description="Disordered" evidence="1">
    <location>
        <begin position="1"/>
        <end position="64"/>
    </location>
</feature>
<evidence type="ECO:0000313" key="3">
    <source>
        <dbReference type="EMBL" id="GFR00104.1"/>
    </source>
</evidence>
<evidence type="ECO:0000313" key="4">
    <source>
        <dbReference type="Proteomes" id="UP000887116"/>
    </source>
</evidence>
<dbReference type="GO" id="GO:0003964">
    <property type="term" value="F:RNA-directed DNA polymerase activity"/>
    <property type="evidence" value="ECO:0007669"/>
    <property type="project" value="UniProtKB-KW"/>
</dbReference>
<feature type="domain" description="Endonuclease/exonuclease/phosphatase" evidence="2">
    <location>
        <begin position="165"/>
        <end position="276"/>
    </location>
</feature>
<dbReference type="Proteomes" id="UP000887116">
    <property type="component" value="Unassembled WGS sequence"/>
</dbReference>
<dbReference type="Pfam" id="PF14529">
    <property type="entry name" value="Exo_endo_phos_2"/>
    <property type="match status" value="1"/>
</dbReference>
<dbReference type="AlphaFoldDB" id="A0A8X6GC01"/>
<protein>
    <submittedName>
        <fullName evidence="3">RNA-directed DNA polymerase from mobile element jockey</fullName>
    </submittedName>
</protein>
<keyword evidence="3" id="KW-0548">Nucleotidyltransferase</keyword>
<dbReference type="PANTHER" id="PTHR33273:SF4">
    <property type="entry name" value="ENDONUCLEASE_EXONUCLEASE_PHOSPHATASE DOMAIN-CONTAINING PROTEIN"/>
    <property type="match status" value="1"/>
</dbReference>
<evidence type="ECO:0000259" key="2">
    <source>
        <dbReference type="Pfam" id="PF14529"/>
    </source>
</evidence>
<dbReference type="InterPro" id="IPR005135">
    <property type="entry name" value="Endo/exonuclease/phosphatase"/>
</dbReference>
<dbReference type="Gene3D" id="3.60.10.10">
    <property type="entry name" value="Endonuclease/exonuclease/phosphatase"/>
    <property type="match status" value="1"/>
</dbReference>
<dbReference type="OrthoDB" id="6436748at2759"/>
<dbReference type="PANTHER" id="PTHR33273">
    <property type="entry name" value="DOMAIN-CONTAINING PROTEIN, PUTATIVE-RELATED"/>
    <property type="match status" value="1"/>
</dbReference>
<keyword evidence="4" id="KW-1185">Reference proteome</keyword>
<evidence type="ECO:0000256" key="1">
    <source>
        <dbReference type="SAM" id="MobiDB-lite"/>
    </source>
</evidence>
<dbReference type="InterPro" id="IPR036691">
    <property type="entry name" value="Endo/exonu/phosph_ase_sf"/>
</dbReference>
<sequence length="289" mass="31877">MLNKLRKNSSPPEKPNSTPPKPTSIAPNLSPPLLAPPQAYSKALTDSLPKNNPPLAKPPQTHLNNTPLRLISWNSNSILPKKEEFLHFIEINNPDIIALQETFLKPGHTFNVANYSIYRNDRTSGAGGGTAILIKNSIRHHPIDIVTHNSEQTAISIEGTTHHLTICSFYKPPSASTPATINDLLKIFRNRPRCFILGDFNLKHRSWNPDGNGRGGAQLFNFTRNCGFCISAPTEPTRIPHHHNARPSIIDFAISSGLSNITAKSMFDLSSDHNPVFFTFTLTLTSATP</sequence>
<accession>A0A8X6GC01</accession>
<gene>
    <name evidence="3" type="primary">pol_3435</name>
    <name evidence="3" type="ORF">TNCT_1951</name>
</gene>
<comment type="caution">
    <text evidence="3">The sequence shown here is derived from an EMBL/GenBank/DDBJ whole genome shotgun (WGS) entry which is preliminary data.</text>
</comment>
<keyword evidence="3" id="KW-0808">Transferase</keyword>
<feature type="compositionally biased region" description="Pro residues" evidence="1">
    <location>
        <begin position="12"/>
        <end position="22"/>
    </location>
</feature>
<dbReference type="SUPFAM" id="SSF56219">
    <property type="entry name" value="DNase I-like"/>
    <property type="match status" value="1"/>
</dbReference>
<proteinExistence type="predicted"/>
<organism evidence="3 4">
    <name type="scientific">Trichonephila clavata</name>
    <name type="common">Joro spider</name>
    <name type="synonym">Nephila clavata</name>
    <dbReference type="NCBI Taxonomy" id="2740835"/>
    <lineage>
        <taxon>Eukaryota</taxon>
        <taxon>Metazoa</taxon>
        <taxon>Ecdysozoa</taxon>
        <taxon>Arthropoda</taxon>
        <taxon>Chelicerata</taxon>
        <taxon>Arachnida</taxon>
        <taxon>Araneae</taxon>
        <taxon>Araneomorphae</taxon>
        <taxon>Entelegynae</taxon>
        <taxon>Araneoidea</taxon>
        <taxon>Nephilidae</taxon>
        <taxon>Trichonephila</taxon>
    </lineage>
</organism>
<dbReference type="EMBL" id="BMAO01015208">
    <property type="protein sequence ID" value="GFR00104.1"/>
    <property type="molecule type" value="Genomic_DNA"/>
</dbReference>
<keyword evidence="3" id="KW-0695">RNA-directed DNA polymerase</keyword>
<reference evidence="3" key="1">
    <citation type="submission" date="2020-07" db="EMBL/GenBank/DDBJ databases">
        <title>Multicomponent nature underlies the extraordinary mechanical properties of spider dragline silk.</title>
        <authorList>
            <person name="Kono N."/>
            <person name="Nakamura H."/>
            <person name="Mori M."/>
            <person name="Yoshida Y."/>
            <person name="Ohtoshi R."/>
            <person name="Malay A.D."/>
            <person name="Moran D.A.P."/>
            <person name="Tomita M."/>
            <person name="Numata K."/>
            <person name="Arakawa K."/>
        </authorList>
    </citation>
    <scope>NUCLEOTIDE SEQUENCE</scope>
</reference>
<name>A0A8X6GC01_TRICU</name>